<keyword evidence="10" id="KW-0175">Coiled coil</keyword>
<keyword evidence="5" id="KW-0597">Phosphoprotein</keyword>
<dbReference type="Ensembl" id="ENSNLET00000012609.3">
    <property type="protein sequence ID" value="ENSNLEP00000012024.3"/>
    <property type="gene ID" value="ENSNLEG00000009860.3"/>
</dbReference>
<reference evidence="16" key="2">
    <citation type="submission" date="2025-08" db="UniProtKB">
        <authorList>
            <consortium name="Ensembl"/>
        </authorList>
    </citation>
    <scope>IDENTIFICATION</scope>
</reference>
<feature type="compositionally biased region" description="Polar residues" evidence="14">
    <location>
        <begin position="79"/>
        <end position="90"/>
    </location>
</feature>
<evidence type="ECO:0000313" key="17">
    <source>
        <dbReference type="Proteomes" id="UP000001073"/>
    </source>
</evidence>
<evidence type="ECO:0000256" key="10">
    <source>
        <dbReference type="ARBA" id="ARBA00023054"/>
    </source>
</evidence>
<dbReference type="Pfam" id="PF14604">
    <property type="entry name" value="SH3_9"/>
    <property type="match status" value="2"/>
</dbReference>
<dbReference type="Pfam" id="PF00018">
    <property type="entry name" value="SH3_1"/>
    <property type="match status" value="1"/>
</dbReference>
<organism evidence="16 17">
    <name type="scientific">Nomascus leucogenys</name>
    <name type="common">Northern white-cheeked gibbon</name>
    <name type="synonym">Hylobates leucogenys</name>
    <dbReference type="NCBI Taxonomy" id="61853"/>
    <lineage>
        <taxon>Eukaryota</taxon>
        <taxon>Metazoa</taxon>
        <taxon>Chordata</taxon>
        <taxon>Craniata</taxon>
        <taxon>Vertebrata</taxon>
        <taxon>Euteleostomi</taxon>
        <taxon>Mammalia</taxon>
        <taxon>Eutheria</taxon>
        <taxon>Euarchontoglires</taxon>
        <taxon>Primates</taxon>
        <taxon>Haplorrhini</taxon>
        <taxon>Catarrhini</taxon>
        <taxon>Hylobatidae</taxon>
        <taxon>Nomascus</taxon>
    </lineage>
</organism>
<dbReference type="PRINTS" id="PR00499">
    <property type="entry name" value="P67PHOX"/>
</dbReference>
<feature type="compositionally biased region" description="Low complexity" evidence="14">
    <location>
        <begin position="455"/>
        <end position="474"/>
    </location>
</feature>
<evidence type="ECO:0000256" key="6">
    <source>
        <dbReference type="ARBA" id="ARBA00022737"/>
    </source>
</evidence>
<dbReference type="EMBL" id="ADFV01194683">
    <property type="status" value="NOT_ANNOTATED_CDS"/>
    <property type="molecule type" value="Genomic_DNA"/>
</dbReference>
<proteinExistence type="predicted"/>
<dbReference type="SUPFAM" id="SSF50044">
    <property type="entry name" value="SH3-domain"/>
    <property type="match status" value="3"/>
</dbReference>
<feature type="compositionally biased region" description="Basic and acidic residues" evidence="14">
    <location>
        <begin position="481"/>
        <end position="495"/>
    </location>
</feature>
<dbReference type="EMBL" id="ADFV01194677">
    <property type="status" value="NOT_ANNOTATED_CDS"/>
    <property type="molecule type" value="Genomic_DNA"/>
</dbReference>
<feature type="compositionally biased region" description="Basic and acidic residues" evidence="14">
    <location>
        <begin position="319"/>
        <end position="354"/>
    </location>
</feature>
<dbReference type="CDD" id="cd12052">
    <property type="entry name" value="SH3_CIN85_1"/>
    <property type="match status" value="1"/>
</dbReference>
<gene>
    <name evidence="16" type="primary">SH3KBP1</name>
</gene>
<evidence type="ECO:0000256" key="4">
    <source>
        <dbReference type="ARBA" id="ARBA00022490"/>
    </source>
</evidence>
<protein>
    <submittedName>
        <fullName evidence="16">SH3 domain containing kinase binding protein 1</fullName>
    </submittedName>
</protein>
<dbReference type="GO" id="GO:0017124">
    <property type="term" value="F:SH3 domain binding"/>
    <property type="evidence" value="ECO:0007669"/>
    <property type="project" value="UniProtKB-KW"/>
</dbReference>
<dbReference type="PANTHER" id="PTHR14167">
    <property type="entry name" value="SH3 DOMAIN-CONTAINING"/>
    <property type="match status" value="1"/>
</dbReference>
<dbReference type="FunFam" id="2.30.30.40:FF:000112">
    <property type="entry name" value="SH3 domain-containing kinase-binding protein 1"/>
    <property type="match status" value="1"/>
</dbReference>
<name>G1RFM4_NOMLE</name>
<dbReference type="GeneTree" id="ENSGT00940000155886"/>
<feature type="compositionally biased region" description="Basic and acidic residues" evidence="14">
    <location>
        <begin position="414"/>
        <end position="424"/>
    </location>
</feature>
<keyword evidence="11" id="KW-0206">Cytoskeleton</keyword>
<keyword evidence="6" id="KW-0677">Repeat</keyword>
<evidence type="ECO:0000313" key="16">
    <source>
        <dbReference type="Ensembl" id="ENSNLEP00000012024.3"/>
    </source>
</evidence>
<dbReference type="EMBL" id="ADFV01194682">
    <property type="status" value="NOT_ANNOTATED_CDS"/>
    <property type="molecule type" value="Genomic_DNA"/>
</dbReference>
<sequence length="629" mass="68935">MVEAIVEFDYQAQHDDELTISVGEIITNIRKEDGGWWEGQINGRRGLFPDNFVREIKKEMKKDPLANKAPEKPLHEVPSGNSLLSSETILRTNKRGERRRRRCQVAFSYLPQNDDELELKVGDIIEVVGEVEEGWWEGVLNGKTGMFPSNFIKELSGESDELGISQDEQLSKSSLRETTGSESDGGDSSSTKSEGANGTVATAAIQPKKVKGVGFGDIFKDKPIKLRPRSIEVENDFLPVEKTIGKKLPATTATPDSSKTEMDSRTKSKDYCKVIFPYEAQNDDELTIKEGDIVTLINKRPKKPPPPSAPVIKQGAGTTERKHEIKKIPPERPEMLPNRTEEKERPEREPKLDLQKPSVPAIPPKKPRPPKTNSLSRPGALPPRRPERPVGPLTHTRGDGPKIDLAGSSPSGILDKDLSDRSNDIDLEGFDSVVSSTEKLSHPTTSRPKATGRRPPSQSLTSSSLSSPDIFDSPSPEEDKEEHISLAHRGVDASKKTSKTVTISQVSDNKASLPPKPGTMAAGGGGPAPLSSAAPSPLSSSLGTAGHRANSPSLFGTEGKPKMELAASSQAAVEELRTQVRELRSIIETMKDQQKREIKQLLSELDEEKKIRLRLQMEVNDIKKALQSK</sequence>
<reference evidence="16" key="3">
    <citation type="submission" date="2025-09" db="UniProtKB">
        <authorList>
            <consortium name="Ensembl"/>
        </authorList>
    </citation>
    <scope>IDENTIFICATION</scope>
</reference>
<feature type="compositionally biased region" description="Low complexity" evidence="14">
    <location>
        <begin position="177"/>
        <end position="195"/>
    </location>
</feature>
<dbReference type="EMBL" id="ADFV01194684">
    <property type="status" value="NOT_ANNOTATED_CDS"/>
    <property type="molecule type" value="Genomic_DNA"/>
</dbReference>
<feature type="compositionally biased region" description="Polar residues" evidence="14">
    <location>
        <begin position="499"/>
        <end position="510"/>
    </location>
</feature>
<dbReference type="AlphaFoldDB" id="G1RFM4"/>
<evidence type="ECO:0000256" key="11">
    <source>
        <dbReference type="ARBA" id="ARBA00023212"/>
    </source>
</evidence>
<evidence type="ECO:0000256" key="13">
    <source>
        <dbReference type="PROSITE-ProRule" id="PRU00192"/>
    </source>
</evidence>
<feature type="compositionally biased region" description="Low complexity" evidence="14">
    <location>
        <begin position="528"/>
        <end position="546"/>
    </location>
</feature>
<dbReference type="EMBL" id="ADFV01194680">
    <property type="status" value="NOT_ANNOTATED_CDS"/>
    <property type="molecule type" value="Genomic_DNA"/>
</dbReference>
<evidence type="ECO:0000256" key="8">
    <source>
        <dbReference type="ARBA" id="ARBA00022949"/>
    </source>
</evidence>
<dbReference type="GO" id="GO:0050871">
    <property type="term" value="P:positive regulation of B cell activation"/>
    <property type="evidence" value="ECO:0007669"/>
    <property type="project" value="Ensembl"/>
</dbReference>
<feature type="region of interest" description="Disordered" evidence="14">
    <location>
        <begin position="68"/>
        <end position="91"/>
    </location>
</feature>
<dbReference type="EMBL" id="ADFV01194678">
    <property type="status" value="NOT_ANNOTATED_CDS"/>
    <property type="molecule type" value="Genomic_DNA"/>
</dbReference>
<dbReference type="InterPro" id="IPR036028">
    <property type="entry name" value="SH3-like_dom_sf"/>
</dbReference>
<dbReference type="EMBL" id="ADFV01194685">
    <property type="status" value="NOT_ANNOTATED_CDS"/>
    <property type="molecule type" value="Genomic_DNA"/>
</dbReference>
<dbReference type="HOGENOM" id="CLU_024255_1_0_1"/>
<keyword evidence="17" id="KW-1185">Reference proteome</keyword>
<evidence type="ECO:0000256" key="7">
    <source>
        <dbReference type="ARBA" id="ARBA00022843"/>
    </source>
</evidence>
<dbReference type="EMBL" id="ADFV01194679">
    <property type="status" value="NOT_ANNOTATED_CDS"/>
    <property type="molecule type" value="Genomic_DNA"/>
</dbReference>
<dbReference type="EMBL" id="ADFV01194676">
    <property type="status" value="NOT_ANNOTATED_CDS"/>
    <property type="molecule type" value="Genomic_DNA"/>
</dbReference>
<dbReference type="STRING" id="61853.ENSNLEP00000012024"/>
<feature type="compositionally biased region" description="Polar residues" evidence="14">
    <location>
        <begin position="433"/>
        <end position="448"/>
    </location>
</feature>
<dbReference type="PANTHER" id="PTHR14167:SF6">
    <property type="entry name" value="SH3 DOMAIN-CONTAINING KINASE-BINDING PROTEIN 1"/>
    <property type="match status" value="1"/>
</dbReference>
<dbReference type="EMBL" id="ADFV01194681">
    <property type="status" value="NOT_ANNOTATED_CDS"/>
    <property type="molecule type" value="Genomic_DNA"/>
</dbReference>
<dbReference type="FunFam" id="2.30.30.40:FF:000094">
    <property type="entry name" value="SH3 domain-containing kinase-binding protein 1"/>
    <property type="match status" value="1"/>
</dbReference>
<feature type="region of interest" description="Disordered" evidence="14">
    <location>
        <begin position="297"/>
        <end position="571"/>
    </location>
</feature>
<dbReference type="OMA" id="PNSCHRS"/>
<dbReference type="eggNOG" id="KOG4348">
    <property type="taxonomic scope" value="Eukaryota"/>
</dbReference>
<evidence type="ECO:0000256" key="9">
    <source>
        <dbReference type="ARBA" id="ARBA00023036"/>
    </source>
</evidence>
<feature type="domain" description="SH3" evidence="15">
    <location>
        <begin position="1"/>
        <end position="58"/>
    </location>
</feature>
<keyword evidence="9" id="KW-0729">SH3-binding</keyword>
<dbReference type="GO" id="GO:0005856">
    <property type="term" value="C:cytoskeleton"/>
    <property type="evidence" value="ECO:0007669"/>
    <property type="project" value="UniProtKB-SubCell"/>
</dbReference>
<evidence type="ECO:0000256" key="2">
    <source>
        <dbReference type="ARBA" id="ARBA00004282"/>
    </source>
</evidence>
<dbReference type="PRINTS" id="PR00452">
    <property type="entry name" value="SH3DOMAIN"/>
</dbReference>
<dbReference type="GO" id="GO:0007015">
    <property type="term" value="P:actin filament organization"/>
    <property type="evidence" value="ECO:0007669"/>
    <property type="project" value="TreeGrafter"/>
</dbReference>
<dbReference type="FunCoup" id="G1RFM4">
    <property type="interactions" value="1567"/>
</dbReference>
<dbReference type="InterPro" id="IPR035770">
    <property type="entry name" value="CIN85_SH3_1"/>
</dbReference>
<evidence type="ECO:0000256" key="1">
    <source>
        <dbReference type="ARBA" id="ARBA00004245"/>
    </source>
</evidence>
<dbReference type="GO" id="GO:0008360">
    <property type="term" value="P:regulation of cell shape"/>
    <property type="evidence" value="ECO:0007669"/>
    <property type="project" value="Ensembl"/>
</dbReference>
<reference evidence="16 17" key="1">
    <citation type="submission" date="2012-10" db="EMBL/GenBank/DDBJ databases">
        <authorList>
            <consortium name="Gibbon Genome Sequencing Consortium"/>
        </authorList>
    </citation>
    <scope>NUCLEOTIDE SEQUENCE [LARGE SCALE GENOMIC DNA]</scope>
</reference>
<keyword evidence="7" id="KW-0832">Ubl conjugation</keyword>
<dbReference type="Gene3D" id="2.30.30.40">
    <property type="entry name" value="SH3 Domains"/>
    <property type="match status" value="3"/>
</dbReference>
<dbReference type="GO" id="GO:0030139">
    <property type="term" value="C:endocytic vesicle"/>
    <property type="evidence" value="ECO:0007669"/>
    <property type="project" value="Ensembl"/>
</dbReference>
<dbReference type="InterPro" id="IPR001452">
    <property type="entry name" value="SH3_domain"/>
</dbReference>
<comment type="subcellular location">
    <subcellularLocation>
        <location evidence="2">Cell junction</location>
    </subcellularLocation>
    <subcellularLocation>
        <location evidence="1">Cytoplasm</location>
        <location evidence="1">Cytoskeleton</location>
    </subcellularLocation>
</comment>
<dbReference type="GO" id="GO:0016477">
    <property type="term" value="P:cell migration"/>
    <property type="evidence" value="ECO:0007669"/>
    <property type="project" value="Ensembl"/>
</dbReference>
<feature type="region of interest" description="Disordered" evidence="14">
    <location>
        <begin position="248"/>
        <end position="267"/>
    </location>
</feature>
<dbReference type="SMART" id="SM00326">
    <property type="entry name" value="SH3"/>
    <property type="match status" value="3"/>
</dbReference>
<dbReference type="GO" id="GO:0005911">
    <property type="term" value="C:cell-cell junction"/>
    <property type="evidence" value="ECO:0007669"/>
    <property type="project" value="Ensembl"/>
</dbReference>
<accession>G1RFM4</accession>
<dbReference type="InParanoid" id="G1RFM4"/>
<keyword evidence="8" id="KW-0965">Cell junction</keyword>
<dbReference type="PROSITE" id="PS50002">
    <property type="entry name" value="SH3"/>
    <property type="match status" value="2"/>
</dbReference>
<dbReference type="InterPro" id="IPR050384">
    <property type="entry name" value="Endophilin_SH3RF"/>
</dbReference>
<dbReference type="InterPro" id="IPR035771">
    <property type="entry name" value="CIN85_SH3_2"/>
</dbReference>
<evidence type="ECO:0000256" key="12">
    <source>
        <dbReference type="ARBA" id="ARBA00065859"/>
    </source>
</evidence>
<evidence type="ECO:0000256" key="5">
    <source>
        <dbReference type="ARBA" id="ARBA00022553"/>
    </source>
</evidence>
<feature type="domain" description="SH3" evidence="15">
    <location>
        <begin position="98"/>
        <end position="157"/>
    </location>
</feature>
<dbReference type="Proteomes" id="UP000001073">
    <property type="component" value="Chromosome X"/>
</dbReference>
<dbReference type="CDD" id="cd12055">
    <property type="entry name" value="SH3_CIN85_2"/>
    <property type="match status" value="1"/>
</dbReference>
<keyword evidence="4" id="KW-0963">Cytoplasm</keyword>
<keyword evidence="3 13" id="KW-0728">SH3 domain</keyword>
<evidence type="ECO:0000259" key="15">
    <source>
        <dbReference type="PROSITE" id="PS50002"/>
    </source>
</evidence>
<comment type="subunit">
    <text evidence="12">(Microbial infection) Interacts (via SH3 domains) with Chikungunya virus non-structural protein 3 (via C-terminus); this interaction plays a role in initiation of viral replication.</text>
</comment>
<evidence type="ECO:0000256" key="3">
    <source>
        <dbReference type="ARBA" id="ARBA00022443"/>
    </source>
</evidence>
<evidence type="ECO:0000256" key="14">
    <source>
        <dbReference type="SAM" id="MobiDB-lite"/>
    </source>
</evidence>
<feature type="region of interest" description="Disordered" evidence="14">
    <location>
        <begin position="159"/>
        <end position="200"/>
    </location>
</feature>
<feature type="compositionally biased region" description="Basic and acidic residues" evidence="14">
    <location>
        <begin position="258"/>
        <end position="267"/>
    </location>
</feature>